<keyword evidence="3" id="KW-1185">Reference proteome</keyword>
<proteinExistence type="predicted"/>
<protein>
    <submittedName>
        <fullName evidence="2">LAFE_0B04346g1_1</fullName>
    </submittedName>
</protein>
<dbReference type="Proteomes" id="UP000190831">
    <property type="component" value="Chromosome B"/>
</dbReference>
<feature type="region of interest" description="Disordered" evidence="1">
    <location>
        <begin position="104"/>
        <end position="126"/>
    </location>
</feature>
<dbReference type="OrthoDB" id="3981113at2759"/>
<feature type="compositionally biased region" description="Polar residues" evidence="1">
    <location>
        <begin position="28"/>
        <end position="40"/>
    </location>
</feature>
<evidence type="ECO:0000313" key="2">
    <source>
        <dbReference type="EMBL" id="SCV99871.1"/>
    </source>
</evidence>
<gene>
    <name evidence="2" type="ORF">LAFE_0B04346G</name>
</gene>
<name>A0A1G4M7P7_LACFM</name>
<evidence type="ECO:0000256" key="1">
    <source>
        <dbReference type="SAM" id="MobiDB-lite"/>
    </source>
</evidence>
<organism evidence="2 3">
    <name type="scientific">Lachancea fermentati</name>
    <name type="common">Zygosaccharomyces fermentati</name>
    <dbReference type="NCBI Taxonomy" id="4955"/>
    <lineage>
        <taxon>Eukaryota</taxon>
        <taxon>Fungi</taxon>
        <taxon>Dikarya</taxon>
        <taxon>Ascomycota</taxon>
        <taxon>Saccharomycotina</taxon>
        <taxon>Saccharomycetes</taxon>
        <taxon>Saccharomycetales</taxon>
        <taxon>Saccharomycetaceae</taxon>
        <taxon>Lachancea</taxon>
    </lineage>
</organism>
<dbReference type="AlphaFoldDB" id="A0A1G4M7P7"/>
<dbReference type="OMA" id="YPKSHED"/>
<reference evidence="3" key="1">
    <citation type="submission" date="2016-03" db="EMBL/GenBank/DDBJ databases">
        <authorList>
            <person name="Devillers H."/>
        </authorList>
    </citation>
    <scope>NUCLEOTIDE SEQUENCE [LARGE SCALE GENOMIC DNA]</scope>
</reference>
<dbReference type="EMBL" id="LT598489">
    <property type="protein sequence ID" value="SCV99871.1"/>
    <property type="molecule type" value="Genomic_DNA"/>
</dbReference>
<accession>A0A1G4M7P7</accession>
<sequence>MENSSVSSLSSKDVSSAISLYNLSTADGNENITASRSGFESDQIEDPQASAISRPLSRSSVTSSLSMIATKDGVEGRKVHRYGIPQYSLNLLNSMAQSHLKKQLYPKSHEDSGLNGSQDFPSAPPMTLRDKMRLLNDKSYLPHLSSSVESFNDDIMDMSLDDTHDLKDSKTNSRSFYEMINSEDESNLSTIGDDASYLHDTRSLPPVLVTANFDGTTR</sequence>
<evidence type="ECO:0000313" key="3">
    <source>
        <dbReference type="Proteomes" id="UP000190831"/>
    </source>
</evidence>
<feature type="region of interest" description="Disordered" evidence="1">
    <location>
        <begin position="28"/>
        <end position="57"/>
    </location>
</feature>